<evidence type="ECO:0000313" key="12">
    <source>
        <dbReference type="Proteomes" id="UP000694660"/>
    </source>
</evidence>
<dbReference type="GO" id="GO:0005886">
    <property type="term" value="C:plasma membrane"/>
    <property type="evidence" value="ECO:0007669"/>
    <property type="project" value="UniProtKB-SubCell"/>
</dbReference>
<evidence type="ECO:0000256" key="3">
    <source>
        <dbReference type="ARBA" id="ARBA00022475"/>
    </source>
</evidence>
<name>A0A944DF46_DENI1</name>
<evidence type="ECO:0000256" key="7">
    <source>
        <dbReference type="ARBA" id="ARBA00023136"/>
    </source>
</evidence>
<dbReference type="GO" id="GO:0022857">
    <property type="term" value="F:transmembrane transporter activity"/>
    <property type="evidence" value="ECO:0007669"/>
    <property type="project" value="UniProtKB-UniRule"/>
</dbReference>
<evidence type="ECO:0000256" key="2">
    <source>
        <dbReference type="ARBA" id="ARBA00022448"/>
    </source>
</evidence>
<accession>A0A944DF46</accession>
<dbReference type="GO" id="GO:0015740">
    <property type="term" value="P:C4-dicarboxylate transport"/>
    <property type="evidence" value="ECO:0007669"/>
    <property type="project" value="TreeGrafter"/>
</dbReference>
<keyword evidence="5 9" id="KW-0812">Transmembrane</keyword>
<evidence type="ECO:0000256" key="8">
    <source>
        <dbReference type="ARBA" id="ARBA00038436"/>
    </source>
</evidence>
<evidence type="ECO:0000313" key="11">
    <source>
        <dbReference type="EMBL" id="MBT0963253.1"/>
    </source>
</evidence>
<evidence type="ECO:0000256" key="9">
    <source>
        <dbReference type="RuleBase" id="RU369079"/>
    </source>
</evidence>
<dbReference type="Proteomes" id="UP000694660">
    <property type="component" value="Unassembled WGS sequence"/>
</dbReference>
<evidence type="ECO:0000259" key="10">
    <source>
        <dbReference type="Pfam" id="PF04290"/>
    </source>
</evidence>
<dbReference type="InterPro" id="IPR055348">
    <property type="entry name" value="DctQ"/>
</dbReference>
<dbReference type="PANTHER" id="PTHR35011:SF10">
    <property type="entry name" value="TRAP TRANSPORTER SMALL PERMEASE PROTEIN"/>
    <property type="match status" value="1"/>
</dbReference>
<feature type="transmembrane region" description="Helical" evidence="9">
    <location>
        <begin position="68"/>
        <end position="89"/>
    </location>
</feature>
<evidence type="ECO:0000256" key="4">
    <source>
        <dbReference type="ARBA" id="ARBA00022519"/>
    </source>
</evidence>
<comment type="caution">
    <text evidence="9">Lacks conserved residue(s) required for the propagation of feature annotation.</text>
</comment>
<organism evidence="11 12">
    <name type="scientific">Denitromonas iodatirespirans</name>
    <dbReference type="NCBI Taxonomy" id="2795389"/>
    <lineage>
        <taxon>Bacteria</taxon>
        <taxon>Pseudomonadati</taxon>
        <taxon>Pseudomonadota</taxon>
        <taxon>Betaproteobacteria</taxon>
        <taxon>Rhodocyclales</taxon>
        <taxon>Zoogloeaceae</taxon>
        <taxon>Denitromonas</taxon>
    </lineage>
</organism>
<keyword evidence="2 9" id="KW-0813">Transport</keyword>
<evidence type="ECO:0000256" key="6">
    <source>
        <dbReference type="ARBA" id="ARBA00022989"/>
    </source>
</evidence>
<reference evidence="12" key="1">
    <citation type="journal article" date="2022" name="ISME J.">
        <title>Genetic and phylogenetic analysis of dissimilatory iodate-reducing bacteria identifies potential niches across the world's oceans.</title>
        <authorList>
            <person name="Reyes-Umana V."/>
            <person name="Henning Z."/>
            <person name="Lee K."/>
            <person name="Barnum T.P."/>
            <person name="Coates J.D."/>
        </authorList>
    </citation>
    <scope>NUCLEOTIDE SEQUENCE [LARGE SCALE GENOMIC DNA]</scope>
    <source>
        <strain evidence="12">IR12</strain>
    </source>
</reference>
<keyword evidence="7 9" id="KW-0472">Membrane</keyword>
<keyword evidence="3" id="KW-1003">Cell membrane</keyword>
<dbReference type="AlphaFoldDB" id="A0A944DF46"/>
<feature type="transmembrane region" description="Helical" evidence="9">
    <location>
        <begin position="29"/>
        <end position="47"/>
    </location>
</feature>
<protein>
    <recommendedName>
        <fullName evidence="9">TRAP transporter small permease protein</fullName>
    </recommendedName>
</protein>
<dbReference type="PANTHER" id="PTHR35011">
    <property type="entry name" value="2,3-DIKETO-L-GULONATE TRAP TRANSPORTER SMALL PERMEASE PROTEIN YIAM"/>
    <property type="match status" value="1"/>
</dbReference>
<gene>
    <name evidence="11" type="ORF">I8J34_18885</name>
</gene>
<feature type="domain" description="Tripartite ATP-independent periplasmic transporters DctQ component" evidence="10">
    <location>
        <begin position="5"/>
        <end position="137"/>
    </location>
</feature>
<comment type="function">
    <text evidence="9">Part of the tripartite ATP-independent periplasmic (TRAP) transport system.</text>
</comment>
<evidence type="ECO:0000256" key="5">
    <source>
        <dbReference type="ARBA" id="ARBA00022692"/>
    </source>
</evidence>
<keyword evidence="12" id="KW-1185">Reference proteome</keyword>
<comment type="subcellular location">
    <subcellularLocation>
        <location evidence="1 9">Cell inner membrane</location>
        <topology evidence="1 9">Multi-pass membrane protein</topology>
    </subcellularLocation>
</comment>
<evidence type="ECO:0000256" key="1">
    <source>
        <dbReference type="ARBA" id="ARBA00004429"/>
    </source>
</evidence>
<keyword evidence="6 9" id="KW-1133">Transmembrane helix</keyword>
<dbReference type="InterPro" id="IPR007387">
    <property type="entry name" value="TRAP_DctQ"/>
</dbReference>
<comment type="caution">
    <text evidence="11">The sequence shown here is derived from an EMBL/GenBank/DDBJ whole genome shotgun (WGS) entry which is preliminary data.</text>
</comment>
<feature type="transmembrane region" description="Helical" evidence="9">
    <location>
        <begin position="109"/>
        <end position="133"/>
    </location>
</feature>
<comment type="similarity">
    <text evidence="8 9">Belongs to the TRAP transporter small permease family.</text>
</comment>
<proteinExistence type="inferred from homology"/>
<comment type="subunit">
    <text evidence="9">The complex comprises the extracytoplasmic solute receptor protein and the two transmembrane proteins.</text>
</comment>
<dbReference type="Pfam" id="PF04290">
    <property type="entry name" value="DctQ"/>
    <property type="match status" value="1"/>
</dbReference>
<keyword evidence="4 9" id="KW-0997">Cell inner membrane</keyword>
<dbReference type="EMBL" id="JAEKFT010000026">
    <property type="protein sequence ID" value="MBT0963253.1"/>
    <property type="molecule type" value="Genomic_DNA"/>
</dbReference>
<sequence>MVLVVALIMVEIVLRGAFATSTFIMDEFVGYGVAAITFLSLGYALESGSLIRVNVLLTHLGNGIVRRLVEAFCVGTTLALAVFIAWYFWKSVARSWARGSVSETVAQVPLWIPEGLVLIGLSIFALQLLAYLLRVLTGGQLIGDDITAEGHGE</sequence>